<dbReference type="AlphaFoldDB" id="A0A1L9SNR3"/>
<gene>
    <name evidence="3" type="ORF">ASPZODRAFT_139846</name>
</gene>
<accession>A0A1L9SNR3</accession>
<dbReference type="RefSeq" id="XP_022583402.1">
    <property type="nucleotide sequence ID" value="XM_022724604.1"/>
</dbReference>
<keyword evidence="2" id="KW-0812">Transmembrane</keyword>
<dbReference type="GeneID" id="34611069"/>
<dbReference type="EMBL" id="KV878338">
    <property type="protein sequence ID" value="OJJ48892.1"/>
    <property type="molecule type" value="Genomic_DNA"/>
</dbReference>
<evidence type="ECO:0000313" key="4">
    <source>
        <dbReference type="Proteomes" id="UP000184188"/>
    </source>
</evidence>
<keyword evidence="2" id="KW-1133">Transmembrane helix</keyword>
<dbReference type="VEuPathDB" id="FungiDB:ASPZODRAFT_139846"/>
<proteinExistence type="predicted"/>
<feature type="region of interest" description="Disordered" evidence="1">
    <location>
        <begin position="114"/>
        <end position="133"/>
    </location>
</feature>
<evidence type="ECO:0000313" key="3">
    <source>
        <dbReference type="EMBL" id="OJJ48892.1"/>
    </source>
</evidence>
<feature type="compositionally biased region" description="Polar residues" evidence="1">
    <location>
        <begin position="121"/>
        <end position="133"/>
    </location>
</feature>
<sequence length="202" mass="22439">MNDPFTVAVTLVTLTTITSLSGRILLYALLTSLTLKFLHNQLQKWNLIVDKRIQARATQLTEHRRADIQLALSLLHVREPDTDQMEEMRCSALGSGQKSLVEIAEWIRDYFTQSQDHDGNQPRNQTPRVVSSASISTAESGAASIFSFRQDYAEEDTMEHGDVIKDEQIKAHMNTTSDTTEAIMDGAKFKVGGDTPMVAVAA</sequence>
<evidence type="ECO:0000256" key="1">
    <source>
        <dbReference type="SAM" id="MobiDB-lite"/>
    </source>
</evidence>
<protein>
    <submittedName>
        <fullName evidence="3">Uncharacterized protein</fullName>
    </submittedName>
</protein>
<evidence type="ECO:0000256" key="2">
    <source>
        <dbReference type="SAM" id="Phobius"/>
    </source>
</evidence>
<feature type="transmembrane region" description="Helical" evidence="2">
    <location>
        <begin position="6"/>
        <end position="30"/>
    </location>
</feature>
<name>A0A1L9SNR3_9EURO</name>
<dbReference type="Proteomes" id="UP000184188">
    <property type="component" value="Unassembled WGS sequence"/>
</dbReference>
<keyword evidence="2" id="KW-0472">Membrane</keyword>
<reference evidence="4" key="1">
    <citation type="journal article" date="2017" name="Genome Biol.">
        <title>Comparative genomics reveals high biological diversity and specific adaptations in the industrially and medically important fungal genus Aspergillus.</title>
        <authorList>
            <person name="de Vries R.P."/>
            <person name="Riley R."/>
            <person name="Wiebenga A."/>
            <person name="Aguilar-Osorio G."/>
            <person name="Amillis S."/>
            <person name="Uchima C.A."/>
            <person name="Anderluh G."/>
            <person name="Asadollahi M."/>
            <person name="Askin M."/>
            <person name="Barry K."/>
            <person name="Battaglia E."/>
            <person name="Bayram O."/>
            <person name="Benocci T."/>
            <person name="Braus-Stromeyer S.A."/>
            <person name="Caldana C."/>
            <person name="Canovas D."/>
            <person name="Cerqueira G.C."/>
            <person name="Chen F."/>
            <person name="Chen W."/>
            <person name="Choi C."/>
            <person name="Clum A."/>
            <person name="Dos Santos R.A."/>
            <person name="Damasio A.R."/>
            <person name="Diallinas G."/>
            <person name="Emri T."/>
            <person name="Fekete E."/>
            <person name="Flipphi M."/>
            <person name="Freyberg S."/>
            <person name="Gallo A."/>
            <person name="Gournas C."/>
            <person name="Habgood R."/>
            <person name="Hainaut M."/>
            <person name="Harispe M.L."/>
            <person name="Henrissat B."/>
            <person name="Hilden K.S."/>
            <person name="Hope R."/>
            <person name="Hossain A."/>
            <person name="Karabika E."/>
            <person name="Karaffa L."/>
            <person name="Karanyi Z."/>
            <person name="Krasevec N."/>
            <person name="Kuo A."/>
            <person name="Kusch H."/>
            <person name="LaButti K."/>
            <person name="Lagendijk E.L."/>
            <person name="Lapidus A."/>
            <person name="Levasseur A."/>
            <person name="Lindquist E."/>
            <person name="Lipzen A."/>
            <person name="Logrieco A.F."/>
            <person name="MacCabe A."/>
            <person name="Maekelae M.R."/>
            <person name="Malavazi I."/>
            <person name="Melin P."/>
            <person name="Meyer V."/>
            <person name="Mielnichuk N."/>
            <person name="Miskei M."/>
            <person name="Molnar A.P."/>
            <person name="Mule G."/>
            <person name="Ngan C.Y."/>
            <person name="Orejas M."/>
            <person name="Orosz E."/>
            <person name="Ouedraogo J.P."/>
            <person name="Overkamp K.M."/>
            <person name="Park H.-S."/>
            <person name="Perrone G."/>
            <person name="Piumi F."/>
            <person name="Punt P.J."/>
            <person name="Ram A.F."/>
            <person name="Ramon A."/>
            <person name="Rauscher S."/>
            <person name="Record E."/>
            <person name="Riano-Pachon D.M."/>
            <person name="Robert V."/>
            <person name="Roehrig J."/>
            <person name="Ruller R."/>
            <person name="Salamov A."/>
            <person name="Salih N.S."/>
            <person name="Samson R.A."/>
            <person name="Sandor E."/>
            <person name="Sanguinetti M."/>
            <person name="Schuetze T."/>
            <person name="Sepcic K."/>
            <person name="Shelest E."/>
            <person name="Sherlock G."/>
            <person name="Sophianopoulou V."/>
            <person name="Squina F.M."/>
            <person name="Sun H."/>
            <person name="Susca A."/>
            <person name="Todd R.B."/>
            <person name="Tsang A."/>
            <person name="Unkles S.E."/>
            <person name="van de Wiele N."/>
            <person name="van Rossen-Uffink D."/>
            <person name="Oliveira J.V."/>
            <person name="Vesth T.C."/>
            <person name="Visser J."/>
            <person name="Yu J.-H."/>
            <person name="Zhou M."/>
            <person name="Andersen M.R."/>
            <person name="Archer D.B."/>
            <person name="Baker S.E."/>
            <person name="Benoit I."/>
            <person name="Brakhage A.A."/>
            <person name="Braus G.H."/>
            <person name="Fischer R."/>
            <person name="Frisvad J.C."/>
            <person name="Goldman G.H."/>
            <person name="Houbraken J."/>
            <person name="Oakley B."/>
            <person name="Pocsi I."/>
            <person name="Scazzocchio C."/>
            <person name="Seiboth B."/>
            <person name="vanKuyk P.A."/>
            <person name="Wortman J."/>
            <person name="Dyer P.S."/>
            <person name="Grigoriev I.V."/>
        </authorList>
    </citation>
    <scope>NUCLEOTIDE SEQUENCE [LARGE SCALE GENOMIC DNA]</scope>
    <source>
        <strain evidence="4">CBS 506.65</strain>
    </source>
</reference>
<keyword evidence="4" id="KW-1185">Reference proteome</keyword>
<organism evidence="3 4">
    <name type="scientific">Penicilliopsis zonata CBS 506.65</name>
    <dbReference type="NCBI Taxonomy" id="1073090"/>
    <lineage>
        <taxon>Eukaryota</taxon>
        <taxon>Fungi</taxon>
        <taxon>Dikarya</taxon>
        <taxon>Ascomycota</taxon>
        <taxon>Pezizomycotina</taxon>
        <taxon>Eurotiomycetes</taxon>
        <taxon>Eurotiomycetidae</taxon>
        <taxon>Eurotiales</taxon>
        <taxon>Aspergillaceae</taxon>
        <taxon>Penicilliopsis</taxon>
    </lineage>
</organism>